<dbReference type="CDD" id="cd17039">
    <property type="entry name" value="Ubl_ubiquitin_like"/>
    <property type="match status" value="1"/>
</dbReference>
<comment type="caution">
    <text evidence="1">The sequence shown here is derived from an EMBL/GenBank/DDBJ whole genome shotgun (WGS) entry which is preliminary data.</text>
</comment>
<reference evidence="1" key="1">
    <citation type="submission" date="2016-11" db="EMBL/GenBank/DDBJ databases">
        <title>The genome of Nicotiana attenuata.</title>
        <authorList>
            <person name="Xu S."/>
            <person name="Brockmoeller T."/>
            <person name="Gaquerel E."/>
            <person name="Navarro A."/>
            <person name="Kuhl H."/>
            <person name="Gase K."/>
            <person name="Ling Z."/>
            <person name="Zhou W."/>
            <person name="Kreitzer C."/>
            <person name="Stanke M."/>
            <person name="Tang H."/>
            <person name="Lyons E."/>
            <person name="Pandey P."/>
            <person name="Pandey S.P."/>
            <person name="Timmermann B."/>
            <person name="Baldwin I.T."/>
        </authorList>
    </citation>
    <scope>NUCLEOTIDE SEQUENCE [LARGE SCALE GENOMIC DNA]</scope>
    <source>
        <strain evidence="1">UT</strain>
    </source>
</reference>
<keyword evidence="2" id="KW-1185">Reference proteome</keyword>
<dbReference type="InterPro" id="IPR029071">
    <property type="entry name" value="Ubiquitin-like_domsf"/>
</dbReference>
<dbReference type="SMR" id="A0A314L5P5"/>
<feature type="non-terminal residue" evidence="1">
    <location>
        <position position="1"/>
    </location>
</feature>
<dbReference type="Proteomes" id="UP000187609">
    <property type="component" value="Unassembled WGS sequence"/>
</dbReference>
<protein>
    <recommendedName>
        <fullName evidence="3">Ubiquitin-like domain-containing protein</fullName>
    </recommendedName>
</protein>
<dbReference type="SUPFAM" id="SSF54236">
    <property type="entry name" value="Ubiquitin-like"/>
    <property type="match status" value="1"/>
</dbReference>
<dbReference type="EMBL" id="MJEQ01000373">
    <property type="protein sequence ID" value="OIT36936.1"/>
    <property type="molecule type" value="Genomic_DNA"/>
</dbReference>
<dbReference type="Gene3D" id="3.10.20.90">
    <property type="entry name" value="Phosphatidylinositol 3-kinase Catalytic Subunit, Chain A, domain 1"/>
    <property type="match status" value="1"/>
</dbReference>
<sequence length="106" mass="12462">PRIRIKVESPTSEFYVEVREKSRVRELMKIIIKVWGNEYMNLYHKSTEMKSDQILSAYNIKDGSIIKVKVFAEPPNEELVSVVKFPKRDCTSSFKSMENNTKLSRF</sequence>
<evidence type="ECO:0000313" key="2">
    <source>
        <dbReference type="Proteomes" id="UP000187609"/>
    </source>
</evidence>
<organism evidence="1 2">
    <name type="scientific">Nicotiana attenuata</name>
    <name type="common">Coyote tobacco</name>
    <dbReference type="NCBI Taxonomy" id="49451"/>
    <lineage>
        <taxon>Eukaryota</taxon>
        <taxon>Viridiplantae</taxon>
        <taxon>Streptophyta</taxon>
        <taxon>Embryophyta</taxon>
        <taxon>Tracheophyta</taxon>
        <taxon>Spermatophyta</taxon>
        <taxon>Magnoliopsida</taxon>
        <taxon>eudicotyledons</taxon>
        <taxon>Gunneridae</taxon>
        <taxon>Pentapetalae</taxon>
        <taxon>asterids</taxon>
        <taxon>lamiids</taxon>
        <taxon>Solanales</taxon>
        <taxon>Solanaceae</taxon>
        <taxon>Nicotianoideae</taxon>
        <taxon>Nicotianeae</taxon>
        <taxon>Nicotiana</taxon>
    </lineage>
</organism>
<feature type="non-terminal residue" evidence="1">
    <location>
        <position position="106"/>
    </location>
</feature>
<evidence type="ECO:0008006" key="3">
    <source>
        <dbReference type="Google" id="ProtNLM"/>
    </source>
</evidence>
<gene>
    <name evidence="1" type="ORF">A4A49_58283</name>
</gene>
<name>A0A314L5P5_NICAT</name>
<evidence type="ECO:0000313" key="1">
    <source>
        <dbReference type="EMBL" id="OIT36936.1"/>
    </source>
</evidence>
<dbReference type="Gramene" id="OIT36936">
    <property type="protein sequence ID" value="OIT36936"/>
    <property type="gene ID" value="A4A49_58283"/>
</dbReference>
<dbReference type="AlphaFoldDB" id="A0A314L5P5"/>
<accession>A0A314L5P5</accession>
<proteinExistence type="predicted"/>